<gene>
    <name evidence="1" type="ORF">S01H4_13476</name>
</gene>
<dbReference type="EMBL" id="BART01005938">
    <property type="protein sequence ID" value="GAG55379.1"/>
    <property type="molecule type" value="Genomic_DNA"/>
</dbReference>
<proteinExistence type="predicted"/>
<evidence type="ECO:0000313" key="1">
    <source>
        <dbReference type="EMBL" id="GAG55379.1"/>
    </source>
</evidence>
<organism evidence="1">
    <name type="scientific">marine sediment metagenome</name>
    <dbReference type="NCBI Taxonomy" id="412755"/>
    <lineage>
        <taxon>unclassified sequences</taxon>
        <taxon>metagenomes</taxon>
        <taxon>ecological metagenomes</taxon>
    </lineage>
</organism>
<sequence>EKLEALNLKKSEWGTKATKIEKLRGAIEYHKEHPDANIKDIASQFGIPQSTLSLYFKKMGIIRGQEKISEAEKVIEKAAKGEAILLAEGLSNIMVRSGSIIATEFSPLVQYAIKQGKTVEIFTREMATYYEGRVANMAYTAELETENLELKKLNSALAKLAKPGMYAVLRAKIVEDFTRDLVRARMRGARVKIGPAVRALNQKLIKIGEME</sequence>
<dbReference type="AlphaFoldDB" id="X0YH78"/>
<comment type="caution">
    <text evidence="1">The sequence shown here is derived from an EMBL/GenBank/DDBJ whole genome shotgun (WGS) entry which is preliminary data.</text>
</comment>
<feature type="non-terminal residue" evidence="1">
    <location>
        <position position="1"/>
    </location>
</feature>
<dbReference type="Gene3D" id="1.10.10.60">
    <property type="entry name" value="Homeodomain-like"/>
    <property type="match status" value="1"/>
</dbReference>
<name>X0YH78_9ZZZZ</name>
<accession>X0YH78</accession>
<protein>
    <submittedName>
        <fullName evidence="1">Uncharacterized protein</fullName>
    </submittedName>
</protein>
<reference evidence="1" key="1">
    <citation type="journal article" date="2014" name="Front. Microbiol.">
        <title>High frequency of phylogenetically diverse reductive dehalogenase-homologous genes in deep subseafloor sedimentary metagenomes.</title>
        <authorList>
            <person name="Kawai M."/>
            <person name="Futagami T."/>
            <person name="Toyoda A."/>
            <person name="Takaki Y."/>
            <person name="Nishi S."/>
            <person name="Hori S."/>
            <person name="Arai W."/>
            <person name="Tsubouchi T."/>
            <person name="Morono Y."/>
            <person name="Uchiyama I."/>
            <person name="Ito T."/>
            <person name="Fujiyama A."/>
            <person name="Inagaki F."/>
            <person name="Takami H."/>
        </authorList>
    </citation>
    <scope>NUCLEOTIDE SEQUENCE</scope>
    <source>
        <strain evidence="1">Expedition CK06-06</strain>
    </source>
</reference>